<dbReference type="Gene3D" id="2.60.40.1930">
    <property type="match status" value="1"/>
</dbReference>
<proteinExistence type="predicted"/>
<feature type="signal peptide" evidence="1">
    <location>
        <begin position="1"/>
        <end position="26"/>
    </location>
</feature>
<protein>
    <recommendedName>
        <fullName evidence="6">Macroglobulin domain-containing protein</fullName>
    </recommendedName>
</protein>
<reference evidence="2 5" key="2">
    <citation type="journal article" date="2020" name="Microbiome">
        <title>Single-cell genomics of uncultured bacteria reveals dietary fiber responders in the mouse gut microbiota.</title>
        <authorList>
            <person name="Chijiiwa R."/>
            <person name="Hosokawa M."/>
            <person name="Kogawa M."/>
            <person name="Nishikawa Y."/>
            <person name="Ide K."/>
            <person name="Sakanashi C."/>
            <person name="Takahashi K."/>
            <person name="Takeyama H."/>
        </authorList>
    </citation>
    <scope>NUCLEOTIDE SEQUENCE [LARGE SCALE GENOMIC DNA]</scope>
    <source>
        <strain evidence="2">IMSAGC_001</strain>
    </source>
</reference>
<evidence type="ECO:0000313" key="2">
    <source>
        <dbReference type="EMBL" id="GFH87498.1"/>
    </source>
</evidence>
<dbReference type="Proteomes" id="UP000298073">
    <property type="component" value="Unassembled WGS sequence"/>
</dbReference>
<dbReference type="EMBL" id="SPPV01000034">
    <property type="protein sequence ID" value="TFU47497.1"/>
    <property type="molecule type" value="Genomic_DNA"/>
</dbReference>
<reference evidence="3 4" key="1">
    <citation type="submission" date="2019-03" db="EMBL/GenBank/DDBJ databases">
        <title>Diversity of the mouse oral microbiome.</title>
        <authorList>
            <person name="Joseph S."/>
            <person name="Aduse-Opoku J."/>
            <person name="Curtis M."/>
            <person name="Wade W."/>
            <person name="Hashim A."/>
        </authorList>
    </citation>
    <scope>NUCLEOTIDE SEQUENCE [LARGE SCALE GENOMIC DNA]</scope>
    <source>
        <strain evidence="3 4">P2318</strain>
    </source>
</reference>
<gene>
    <name evidence="3" type="ORF">E4T97_14565</name>
    <name evidence="2" type="ORF">IMSAGC001_02923</name>
</gene>
<keyword evidence="1" id="KW-0732">Signal</keyword>
<dbReference type="RefSeq" id="WP_135038622.1">
    <property type="nucleotide sequence ID" value="NZ_BLLS01000098.1"/>
</dbReference>
<dbReference type="AlphaFoldDB" id="A0A7J0A5F6"/>
<dbReference type="Proteomes" id="UP000491181">
    <property type="component" value="Unassembled WGS sequence"/>
</dbReference>
<dbReference type="OrthoDB" id="679547at2"/>
<sequence>MNKMIRILKRFPVLLLSVISVLSVNGQNISEELAYLQLDKSIYETGEDLWFKTYVFDRSTLALSGESRTLFVEMIDRKDSLVWQEKYPIESGIIDGHIYVDKNLEPGDYRIHAYTKSSFSGDTVSPYYPKVIRVVKNITNDRYGTKVDTAKNVKVLRLSFFPEGGSMIDGITAKVAFKVLDANGMPTEVKGELRENGKRIALLESLHDGMGMFMLLPHRASRYTVVLGDSTEYSFPEVEPSGLSLHLHKQTDDFLEFYLSQQKGGVPQKIRLEGKMRGVVYCMAEGTLNEILKVKIPVKEFPLQGIAEFTLYNEAKQPMAERLVFLNPGRKLNIEIKTDKKRYGTRENGKIAVCVSDENGNPVRAHLGLSLFDASYINESVPENMLSYCMLSTEIKGNIHNPVYYFNEENKGRLLLLDLLLLTQGWRRYVWKREGSLSNLHTFLSDEITGRQIVGKKRKQKEIINVRQLLQVSGPNAASQFVMTDSFGQFTILPEQMMALRGGYVYVKPMLDKDEYKPKIFFDSDFAQADSLRSYCKFYQPYKDIALLHTDMLPMNNPVMSQDSSILLSEVTVTGIKSRVFRDKMMGRLDSLAQMRTNSAYLCTSCNYLINYELDYNAHHNQLGRCPAKGREQPVNGEKYEIAKFKYAQDGTHFIVEDRRTVIYQLPMYTEEELLRMNNIFRTKGYYSKREFYQPNEVDMQSSIPDARNVLLWVPDIITDEQGCAEINFFCSDINTGFIGVIEGTDGTGNIGSSHCKFRVMKSDK</sequence>
<comment type="caution">
    <text evidence="2">The sequence shown here is derived from an EMBL/GenBank/DDBJ whole genome shotgun (WGS) entry which is preliminary data.</text>
</comment>
<evidence type="ECO:0000313" key="4">
    <source>
        <dbReference type="Proteomes" id="UP000298073"/>
    </source>
</evidence>
<accession>A0A7J0A5F6</accession>
<dbReference type="EMBL" id="BLLS01000098">
    <property type="protein sequence ID" value="GFH87498.1"/>
    <property type="molecule type" value="Genomic_DNA"/>
</dbReference>
<evidence type="ECO:0000256" key="1">
    <source>
        <dbReference type="SAM" id="SignalP"/>
    </source>
</evidence>
<evidence type="ECO:0000313" key="5">
    <source>
        <dbReference type="Proteomes" id="UP000491181"/>
    </source>
</evidence>
<organism evidence="2 5">
    <name type="scientific">Bacteroides acidifaciens</name>
    <dbReference type="NCBI Taxonomy" id="85831"/>
    <lineage>
        <taxon>Bacteria</taxon>
        <taxon>Pseudomonadati</taxon>
        <taxon>Bacteroidota</taxon>
        <taxon>Bacteroidia</taxon>
        <taxon>Bacteroidales</taxon>
        <taxon>Bacteroidaceae</taxon>
        <taxon>Bacteroides</taxon>
    </lineage>
</organism>
<evidence type="ECO:0000313" key="3">
    <source>
        <dbReference type="EMBL" id="TFU47497.1"/>
    </source>
</evidence>
<evidence type="ECO:0008006" key="6">
    <source>
        <dbReference type="Google" id="ProtNLM"/>
    </source>
</evidence>
<name>A0A7J0A5F6_9BACE</name>
<feature type="chain" id="PRO_5036204650" description="Macroglobulin domain-containing protein" evidence="1">
    <location>
        <begin position="27"/>
        <end position="765"/>
    </location>
</feature>